<evidence type="ECO:0000256" key="3">
    <source>
        <dbReference type="ARBA" id="ARBA00022840"/>
    </source>
</evidence>
<reference evidence="5 6" key="1">
    <citation type="submission" date="2023-06" db="EMBL/GenBank/DDBJ databases">
        <title>Influencing factors and mechanism of Cr(VI) reduction by facultative anaerobic Exiguobacterium sp. PY14.</title>
        <authorList>
            <person name="Zou L."/>
        </authorList>
    </citation>
    <scope>NUCLEOTIDE SEQUENCE [LARGE SCALE GENOMIC DNA]</scope>
    <source>
        <strain evidence="5 6">PY14</strain>
    </source>
</reference>
<dbReference type="Gene3D" id="3.40.50.300">
    <property type="entry name" value="P-loop containing nucleotide triphosphate hydrolases"/>
    <property type="match status" value="1"/>
</dbReference>
<keyword evidence="3 5" id="KW-0067">ATP-binding</keyword>
<dbReference type="InterPro" id="IPR003593">
    <property type="entry name" value="AAA+_ATPase"/>
</dbReference>
<dbReference type="SUPFAM" id="SSF52540">
    <property type="entry name" value="P-loop containing nucleoside triphosphate hydrolases"/>
    <property type="match status" value="1"/>
</dbReference>
<name>A0ABT7MQ33_9BACL</name>
<evidence type="ECO:0000259" key="4">
    <source>
        <dbReference type="PROSITE" id="PS50893"/>
    </source>
</evidence>
<protein>
    <submittedName>
        <fullName evidence="5">ABC transporter ATP-binding protein</fullName>
    </submittedName>
</protein>
<keyword evidence="1" id="KW-0813">Transport</keyword>
<dbReference type="Pfam" id="PF00005">
    <property type="entry name" value="ABC_tran"/>
    <property type="match status" value="1"/>
</dbReference>
<evidence type="ECO:0000256" key="2">
    <source>
        <dbReference type="ARBA" id="ARBA00022741"/>
    </source>
</evidence>
<dbReference type="EMBL" id="JASWER010000007">
    <property type="protein sequence ID" value="MDL5377265.1"/>
    <property type="molecule type" value="Genomic_DNA"/>
</dbReference>
<dbReference type="GO" id="GO:0005524">
    <property type="term" value="F:ATP binding"/>
    <property type="evidence" value="ECO:0007669"/>
    <property type="project" value="UniProtKB-KW"/>
</dbReference>
<dbReference type="InterPro" id="IPR050093">
    <property type="entry name" value="ABC_SmlMolc_Importer"/>
</dbReference>
<gene>
    <name evidence="5" type="ORF">QR695_09645</name>
</gene>
<dbReference type="InterPro" id="IPR003439">
    <property type="entry name" value="ABC_transporter-like_ATP-bd"/>
</dbReference>
<evidence type="ECO:0000313" key="5">
    <source>
        <dbReference type="EMBL" id="MDL5377265.1"/>
    </source>
</evidence>
<dbReference type="PROSITE" id="PS50893">
    <property type="entry name" value="ABC_TRANSPORTER_2"/>
    <property type="match status" value="1"/>
</dbReference>
<dbReference type="Proteomes" id="UP001230807">
    <property type="component" value="Unassembled WGS sequence"/>
</dbReference>
<feature type="domain" description="ABC transporter" evidence="4">
    <location>
        <begin position="3"/>
        <end position="227"/>
    </location>
</feature>
<dbReference type="SMART" id="SM00382">
    <property type="entry name" value="AAA"/>
    <property type="match status" value="1"/>
</dbReference>
<comment type="caution">
    <text evidence="5">The sequence shown here is derived from an EMBL/GenBank/DDBJ whole genome shotgun (WGS) entry which is preliminary data.</text>
</comment>
<dbReference type="InterPro" id="IPR027417">
    <property type="entry name" value="P-loop_NTPase"/>
</dbReference>
<dbReference type="PANTHER" id="PTHR42781">
    <property type="entry name" value="SPERMIDINE/PUTRESCINE IMPORT ATP-BINDING PROTEIN POTA"/>
    <property type="match status" value="1"/>
</dbReference>
<evidence type="ECO:0000256" key="1">
    <source>
        <dbReference type="ARBA" id="ARBA00022448"/>
    </source>
</evidence>
<dbReference type="InterPro" id="IPR017871">
    <property type="entry name" value="ABC_transporter-like_CS"/>
</dbReference>
<keyword evidence="2" id="KW-0547">Nucleotide-binding</keyword>
<dbReference type="PROSITE" id="PS00211">
    <property type="entry name" value="ABC_TRANSPORTER_1"/>
    <property type="match status" value="1"/>
</dbReference>
<accession>A0ABT7MQ33</accession>
<evidence type="ECO:0000313" key="6">
    <source>
        <dbReference type="Proteomes" id="UP001230807"/>
    </source>
</evidence>
<dbReference type="RefSeq" id="WP_214831808.1">
    <property type="nucleotide sequence ID" value="NZ_CP183077.1"/>
</dbReference>
<keyword evidence="6" id="KW-1185">Reference proteome</keyword>
<proteinExistence type="predicted"/>
<dbReference type="PANTHER" id="PTHR42781:SF4">
    <property type="entry name" value="SPERMIDINE_PUTRESCINE IMPORT ATP-BINDING PROTEIN POTA"/>
    <property type="match status" value="1"/>
</dbReference>
<organism evidence="5 6">
    <name type="scientific">Exiguobacterium mexicanum</name>
    <dbReference type="NCBI Taxonomy" id="340146"/>
    <lineage>
        <taxon>Bacteria</taxon>
        <taxon>Bacillati</taxon>
        <taxon>Bacillota</taxon>
        <taxon>Bacilli</taxon>
        <taxon>Bacillales</taxon>
        <taxon>Bacillales Family XII. Incertae Sedis</taxon>
        <taxon>Exiguobacterium</taxon>
    </lineage>
</organism>
<sequence>MSLVLSGVYKRFKDRDVLRGIDLDIPNGEIHALVGVSGSGKSTLLRIIAGLETHDSGTVAWEETPLDGVPPHLRRITMLSQSPLLFPHLTVGENVTLATPNQSRQEAETWLARVRLPGRYDAEIHELSGGEQQRVSFSRALAASPRLILLDEPFTNLDPDLKYELQRLIRDLVRELGLTALLVTHDREEAMLVADRVTLLEAGRVRASGTPQTLSETESTFGDFIELGGSLYPSLQIEVTDSPTDETVVLIRSFTRFGHRLGEYRRGQGDYVILPRDESFRDGETYYLRKRQGGI</sequence>